<dbReference type="EMBL" id="CP136521">
    <property type="protein sequence ID" value="WOD42607.1"/>
    <property type="molecule type" value="Genomic_DNA"/>
</dbReference>
<dbReference type="InterPro" id="IPR011990">
    <property type="entry name" value="TPR-like_helical_dom_sf"/>
</dbReference>
<sequence>MLYYITIALQGFCIYHLLKNRNPYYWIFLIIFLPVIGSVIYLITQVYNKRDAEKISDEITHIINPTKKITDLEQQLQFSETYQNRVNLANALLENKDYSNAIPHYLEALDGHMQNDFYVIKKLIKAYFNVEDFEQVVLYAEKIKDHPEFKKSESQFLYGLALEKMGDFEAAETNLRAINIRYSFYNERLVLAKFLLSRNKKAEAKAILQEIQTESQHLTKPNKKIFRATIMDVDRLLTNLQTN</sequence>
<keyword evidence="1" id="KW-0472">Membrane</keyword>
<protein>
    <recommendedName>
        <fullName evidence="4">Cardiolipin synthase N-terminal domain-containing protein</fullName>
    </recommendedName>
</protein>
<dbReference type="RefSeq" id="WP_316982336.1">
    <property type="nucleotide sequence ID" value="NZ_CP136521.1"/>
</dbReference>
<feature type="transmembrane region" description="Helical" evidence="1">
    <location>
        <begin position="24"/>
        <end position="44"/>
    </location>
</feature>
<proteinExistence type="predicted"/>
<dbReference type="Gene3D" id="1.25.40.10">
    <property type="entry name" value="Tetratricopeptide repeat domain"/>
    <property type="match status" value="1"/>
</dbReference>
<accession>A0AA97EK67</accession>
<keyword evidence="1" id="KW-1133">Transmembrane helix</keyword>
<reference evidence="3" key="1">
    <citation type="submission" date="2024-06" db="EMBL/GenBank/DDBJ databases">
        <title>Hwangdonia haimaensis gen. nov., sp. nov., a member of the family Flavobacteriaceae isolated from the haima cold seep.</title>
        <authorList>
            <person name="Li J."/>
        </authorList>
    </citation>
    <scope>NUCLEOTIDE SEQUENCE [LARGE SCALE GENOMIC DNA]</scope>
    <source>
        <strain evidence="3">SCSIO 19198</strain>
    </source>
</reference>
<dbReference type="Pfam" id="PF13181">
    <property type="entry name" value="TPR_8"/>
    <property type="match status" value="2"/>
</dbReference>
<evidence type="ECO:0000313" key="2">
    <source>
        <dbReference type="EMBL" id="WOD42607.1"/>
    </source>
</evidence>
<dbReference type="SUPFAM" id="SSF48452">
    <property type="entry name" value="TPR-like"/>
    <property type="match status" value="1"/>
</dbReference>
<dbReference type="KEGG" id="hws:RNZ46_11475"/>
<evidence type="ECO:0008006" key="4">
    <source>
        <dbReference type="Google" id="ProtNLM"/>
    </source>
</evidence>
<keyword evidence="1" id="KW-0812">Transmembrane</keyword>
<dbReference type="InterPro" id="IPR014562">
    <property type="entry name" value="UCP030959_TPR_rpt-cont"/>
</dbReference>
<name>A0AA97EK67_9FLAO</name>
<keyword evidence="3" id="KW-1185">Reference proteome</keyword>
<dbReference type="AlphaFoldDB" id="A0AA97EK67"/>
<dbReference type="InterPro" id="IPR019734">
    <property type="entry name" value="TPR_rpt"/>
</dbReference>
<organism evidence="2 3">
    <name type="scientific">Hwangdonia lutea</name>
    <dbReference type="NCBI Taxonomy" id="3075823"/>
    <lineage>
        <taxon>Bacteria</taxon>
        <taxon>Pseudomonadati</taxon>
        <taxon>Bacteroidota</taxon>
        <taxon>Flavobacteriia</taxon>
        <taxon>Flavobacteriales</taxon>
        <taxon>Flavobacteriaceae</taxon>
        <taxon>Hwangdonia</taxon>
    </lineage>
</organism>
<gene>
    <name evidence="2" type="ORF">RNZ46_11475</name>
</gene>
<dbReference type="Proteomes" id="UP001302486">
    <property type="component" value="Chromosome"/>
</dbReference>
<dbReference type="PIRSF" id="PIRSF030959">
    <property type="entry name" value="UCP030959"/>
    <property type="match status" value="1"/>
</dbReference>
<evidence type="ECO:0000256" key="1">
    <source>
        <dbReference type="SAM" id="Phobius"/>
    </source>
</evidence>
<evidence type="ECO:0000313" key="3">
    <source>
        <dbReference type="Proteomes" id="UP001302486"/>
    </source>
</evidence>